<sequence>MRLKTALIAHALEIQIKDGTSSCPQSIDGVNFSNALLLLRRRPHDARSAGFPANLPRHPGEGARVCQMTGEM</sequence>
<keyword evidence="2" id="KW-1185">Reference proteome</keyword>
<evidence type="ECO:0000313" key="1">
    <source>
        <dbReference type="EMBL" id="BBX08171.1"/>
    </source>
</evidence>
<name>A0AAD1HN99_9MYCO</name>
<gene>
    <name evidence="1" type="ORF">MAIC_29740</name>
</gene>
<protein>
    <submittedName>
        <fullName evidence="1">Uncharacterized protein</fullName>
    </submittedName>
</protein>
<evidence type="ECO:0000313" key="2">
    <source>
        <dbReference type="Proteomes" id="UP000467327"/>
    </source>
</evidence>
<accession>A0AAD1HN99</accession>
<proteinExistence type="predicted"/>
<dbReference type="Proteomes" id="UP000467327">
    <property type="component" value="Chromosome"/>
</dbReference>
<reference evidence="1 2" key="1">
    <citation type="journal article" date="2019" name="Emerg. Microbes Infect.">
        <title>Comprehensive subspecies identification of 175 nontuberculous mycobacteria species based on 7547 genomic profiles.</title>
        <authorList>
            <person name="Matsumoto Y."/>
            <person name="Kinjo T."/>
            <person name="Motooka D."/>
            <person name="Nabeya D."/>
            <person name="Jung N."/>
            <person name="Uechi K."/>
            <person name="Horii T."/>
            <person name="Iida T."/>
            <person name="Fujita J."/>
            <person name="Nakamura S."/>
        </authorList>
    </citation>
    <scope>NUCLEOTIDE SEQUENCE [LARGE SCALE GENOMIC DNA]</scope>
    <source>
        <strain evidence="1 2">JCM 6376</strain>
    </source>
</reference>
<dbReference type="KEGG" id="maic:MAIC_29740"/>
<organism evidence="1 2">
    <name type="scientific">Mycolicibacterium aichiense</name>
    <dbReference type="NCBI Taxonomy" id="1799"/>
    <lineage>
        <taxon>Bacteria</taxon>
        <taxon>Bacillati</taxon>
        <taxon>Actinomycetota</taxon>
        <taxon>Actinomycetes</taxon>
        <taxon>Mycobacteriales</taxon>
        <taxon>Mycobacteriaceae</taxon>
        <taxon>Mycolicibacterium</taxon>
    </lineage>
</organism>
<dbReference type="AlphaFoldDB" id="A0AAD1HN99"/>
<dbReference type="EMBL" id="AP022561">
    <property type="protein sequence ID" value="BBX08171.1"/>
    <property type="molecule type" value="Genomic_DNA"/>
</dbReference>